<dbReference type="AlphaFoldDB" id="A3XG60"/>
<dbReference type="eggNOG" id="ENOG5033CA7">
    <property type="taxonomic scope" value="Bacteria"/>
</dbReference>
<evidence type="ECO:0000313" key="2">
    <source>
        <dbReference type="Proteomes" id="UP000001601"/>
    </source>
</evidence>
<dbReference type="Proteomes" id="UP000001601">
    <property type="component" value="Unassembled WGS sequence"/>
</dbReference>
<protein>
    <submittedName>
        <fullName evidence="1">Uncharacterized protein</fullName>
    </submittedName>
</protein>
<comment type="caution">
    <text evidence="1">The sequence shown here is derived from an EMBL/GenBank/DDBJ whole genome shotgun (WGS) entry which is preliminary data.</text>
</comment>
<gene>
    <name evidence="1" type="ORF">MED217_15150</name>
</gene>
<reference evidence="1 2" key="1">
    <citation type="journal article" date="2007" name="Nature">
        <title>Light stimulates growth of proteorhodopsin-containing marine Flavobacteria.</title>
        <authorList>
            <person name="Gomez-Consarnau L."/>
            <person name="Gonzalez J.M."/>
            <person name="Coll-Llado M."/>
            <person name="Gourdon P."/>
            <person name="Pascher T."/>
            <person name="Neutze R."/>
            <person name="Pedros-Alio C."/>
            <person name="Pinhassi J."/>
        </authorList>
    </citation>
    <scope>NUCLEOTIDE SEQUENCE [LARGE SCALE GENOMIC DNA]</scope>
    <source>
        <strain evidence="1 2">MED217</strain>
    </source>
</reference>
<accession>A3XG60</accession>
<sequence length="116" mass="13365">MIQAQKIVQFSEYKIYKNEYGHTKIRIEPHTRNTDIGADASKYQKSSNVYGVLICYSINGEKKAKLLDMTYKLKNKGYYEYGLSYSSNSKVGSVSVTYFNMVDDPESKWPKKGDCF</sequence>
<dbReference type="EMBL" id="AANC01000001">
    <property type="protein sequence ID" value="EAQ50891.1"/>
    <property type="molecule type" value="Genomic_DNA"/>
</dbReference>
<dbReference type="HOGENOM" id="CLU_2093778_0_0_10"/>
<evidence type="ECO:0000313" key="1">
    <source>
        <dbReference type="EMBL" id="EAQ50891.1"/>
    </source>
</evidence>
<keyword evidence="2" id="KW-1185">Reference proteome</keyword>
<proteinExistence type="predicted"/>
<organism evidence="1 2">
    <name type="scientific">Leeuwenhoekiella blandensis (strain CECT 7118 / CCUG 51940 / KCTC 22103 / MED217)</name>
    <name type="common">Flavobacterium sp. (strain MED217)</name>
    <dbReference type="NCBI Taxonomy" id="398720"/>
    <lineage>
        <taxon>Bacteria</taxon>
        <taxon>Pseudomonadati</taxon>
        <taxon>Bacteroidota</taxon>
        <taxon>Flavobacteriia</taxon>
        <taxon>Flavobacteriales</taxon>
        <taxon>Flavobacteriaceae</taxon>
        <taxon>Leeuwenhoekiella</taxon>
    </lineage>
</organism>
<name>A3XG60_LEEBM</name>